<dbReference type="PANTHER" id="PTHR45790:SF3">
    <property type="entry name" value="S-ADENOSYL-L-METHIONINE-DEPENDENT UROPORPHYRINOGEN III METHYLTRANSFERASE, CHLOROPLASTIC"/>
    <property type="match status" value="1"/>
</dbReference>
<evidence type="ECO:0000256" key="3">
    <source>
        <dbReference type="ARBA" id="ARBA00022679"/>
    </source>
</evidence>
<dbReference type="GO" id="GO:0004851">
    <property type="term" value="F:uroporphyrin-III C-methyltransferase activity"/>
    <property type="evidence" value="ECO:0007669"/>
    <property type="project" value="UniProtKB-EC"/>
</dbReference>
<sequence length="352" mass="36748">MQDLLAEHPERLTWVRRDHDGPGDLDGAWLVHTATGDPLVDAAVRGEADALRIWCVDGHDAGAGAARLPALTRVDTLDGTVTVAVDAGADTTLADTVRDGIDLALRTGGLDLRSHRARDTGWVALVGGGPGADGLLTTRGHELLASADVVVIDRLAPRGVVARLPESVRVIDVGKTPGHHPVPQHRINEILVEEAARGHGVVRLKGGDPYVLGRGGEERLACEAHGIPCEVVPGVTSAVAVPAAAGIPLTHRGVAKAFTVVSGHEQIPTLPPGTDHTLVLLMGVSTLRSTADILMAHGRPGTCPVAIIERGFLPDQRVTIGTLDDIADTALFRRVESPAVVVIGDVVDLAQH</sequence>
<gene>
    <name evidence="7" type="ORF">KLO01_27750</name>
</gene>
<dbReference type="Proteomes" id="UP000321793">
    <property type="component" value="Unassembled WGS sequence"/>
</dbReference>
<dbReference type="InterPro" id="IPR000878">
    <property type="entry name" value="4pyrrol_Mease"/>
</dbReference>
<keyword evidence="8" id="KW-1185">Reference proteome</keyword>
<dbReference type="AlphaFoldDB" id="A0A512T3D0"/>
<keyword evidence="4" id="KW-0949">S-adenosyl-L-methionine</keyword>
<dbReference type="InterPro" id="IPR014777">
    <property type="entry name" value="4pyrrole_Mease_sub1"/>
</dbReference>
<dbReference type="NCBIfam" id="NF004790">
    <property type="entry name" value="PRK06136.1"/>
    <property type="match status" value="1"/>
</dbReference>
<dbReference type="NCBIfam" id="TIGR01469">
    <property type="entry name" value="cobA_cysG_Cterm"/>
    <property type="match status" value="1"/>
</dbReference>
<proteinExistence type="predicted"/>
<reference evidence="7 8" key="1">
    <citation type="submission" date="2019-07" db="EMBL/GenBank/DDBJ databases">
        <title>Whole genome shotgun sequence of Knoellia locipacati NBRC 109775.</title>
        <authorList>
            <person name="Hosoyama A."/>
            <person name="Uohara A."/>
            <person name="Ohji S."/>
            <person name="Ichikawa N."/>
        </authorList>
    </citation>
    <scope>NUCLEOTIDE SEQUENCE [LARGE SCALE GENOMIC DNA]</scope>
    <source>
        <strain evidence="7 8">NBRC 109775</strain>
    </source>
</reference>
<protein>
    <recommendedName>
        <fullName evidence="1">uroporphyrinogen-III C-methyltransferase</fullName>
        <ecNumber evidence="1">2.1.1.107</ecNumber>
    </recommendedName>
</protein>
<dbReference type="FunFam" id="3.40.1010.10:FF:000001">
    <property type="entry name" value="Siroheme synthase"/>
    <property type="match status" value="1"/>
</dbReference>
<dbReference type="CDD" id="cd11642">
    <property type="entry name" value="SUMT"/>
    <property type="match status" value="1"/>
</dbReference>
<keyword evidence="5" id="KW-0627">Porphyrin biosynthesis</keyword>
<dbReference type="Gene3D" id="3.30.950.10">
    <property type="entry name" value="Methyltransferase, Cobalt-precorrin-4 Transmethylase, Domain 2"/>
    <property type="match status" value="1"/>
</dbReference>
<dbReference type="Pfam" id="PF13241">
    <property type="entry name" value="NAD_binding_7"/>
    <property type="match status" value="1"/>
</dbReference>
<keyword evidence="3 7" id="KW-0808">Transferase</keyword>
<dbReference type="EMBL" id="BKBA01000009">
    <property type="protein sequence ID" value="GEQ14728.1"/>
    <property type="molecule type" value="Genomic_DNA"/>
</dbReference>
<evidence type="ECO:0000256" key="5">
    <source>
        <dbReference type="ARBA" id="ARBA00023244"/>
    </source>
</evidence>
<evidence type="ECO:0000256" key="1">
    <source>
        <dbReference type="ARBA" id="ARBA00012162"/>
    </source>
</evidence>
<dbReference type="Gene3D" id="3.40.1010.10">
    <property type="entry name" value="Cobalt-precorrin-4 Transmethylase, Domain 1"/>
    <property type="match status" value="1"/>
</dbReference>
<dbReference type="Pfam" id="PF00590">
    <property type="entry name" value="TP_methylase"/>
    <property type="match status" value="1"/>
</dbReference>
<dbReference type="GO" id="GO:0019354">
    <property type="term" value="P:siroheme biosynthetic process"/>
    <property type="evidence" value="ECO:0007669"/>
    <property type="project" value="InterPro"/>
</dbReference>
<dbReference type="EC" id="2.1.1.107" evidence="1"/>
<evidence type="ECO:0000256" key="2">
    <source>
        <dbReference type="ARBA" id="ARBA00022603"/>
    </source>
</evidence>
<comment type="caution">
    <text evidence="7">The sequence shown here is derived from an EMBL/GenBank/DDBJ whole genome shotgun (WGS) entry which is preliminary data.</text>
</comment>
<name>A0A512T3D0_9MICO</name>
<evidence type="ECO:0000259" key="6">
    <source>
        <dbReference type="Pfam" id="PF00590"/>
    </source>
</evidence>
<dbReference type="InterPro" id="IPR050161">
    <property type="entry name" value="Siro_Cobalamin_biosynth"/>
</dbReference>
<dbReference type="InterPro" id="IPR006366">
    <property type="entry name" value="CobA/CysG_C"/>
</dbReference>
<dbReference type="InterPro" id="IPR035996">
    <property type="entry name" value="4pyrrol_Methylase_sf"/>
</dbReference>
<organism evidence="7 8">
    <name type="scientific">Knoellia locipacati</name>
    <dbReference type="NCBI Taxonomy" id="882824"/>
    <lineage>
        <taxon>Bacteria</taxon>
        <taxon>Bacillati</taxon>
        <taxon>Actinomycetota</taxon>
        <taxon>Actinomycetes</taxon>
        <taxon>Micrococcales</taxon>
        <taxon>Intrasporangiaceae</taxon>
        <taxon>Knoellia</taxon>
    </lineage>
</organism>
<evidence type="ECO:0000256" key="4">
    <source>
        <dbReference type="ARBA" id="ARBA00022691"/>
    </source>
</evidence>
<dbReference type="SUPFAM" id="SSF53790">
    <property type="entry name" value="Tetrapyrrole methylase"/>
    <property type="match status" value="1"/>
</dbReference>
<dbReference type="GO" id="GO:0032259">
    <property type="term" value="P:methylation"/>
    <property type="evidence" value="ECO:0007669"/>
    <property type="project" value="UniProtKB-KW"/>
</dbReference>
<accession>A0A512T3D0</accession>
<evidence type="ECO:0000313" key="7">
    <source>
        <dbReference type="EMBL" id="GEQ14728.1"/>
    </source>
</evidence>
<feature type="domain" description="Tetrapyrrole methylase" evidence="6">
    <location>
        <begin position="123"/>
        <end position="326"/>
    </location>
</feature>
<evidence type="ECO:0000313" key="8">
    <source>
        <dbReference type="Proteomes" id="UP000321793"/>
    </source>
</evidence>
<keyword evidence="2 7" id="KW-0489">Methyltransferase</keyword>
<dbReference type="InterPro" id="IPR014776">
    <property type="entry name" value="4pyrrole_Mease_sub2"/>
</dbReference>
<dbReference type="PANTHER" id="PTHR45790">
    <property type="entry name" value="SIROHEME SYNTHASE-RELATED"/>
    <property type="match status" value="1"/>
</dbReference>